<feature type="domain" description="HTH araC/xylS-type" evidence="14">
    <location>
        <begin position="1251"/>
        <end position="1350"/>
    </location>
</feature>
<keyword evidence="13" id="KW-0472">Membrane</keyword>
<evidence type="ECO:0000256" key="9">
    <source>
        <dbReference type="ARBA" id="ARBA00023015"/>
    </source>
</evidence>
<evidence type="ECO:0000256" key="8">
    <source>
        <dbReference type="ARBA" id="ARBA00023012"/>
    </source>
</evidence>
<dbReference type="PROSITE" id="PS01124">
    <property type="entry name" value="HTH_ARAC_FAMILY_2"/>
    <property type="match status" value="1"/>
</dbReference>
<dbReference type="InterPro" id="IPR011006">
    <property type="entry name" value="CheY-like_superfamily"/>
</dbReference>
<dbReference type="PANTHER" id="PTHR43547">
    <property type="entry name" value="TWO-COMPONENT HISTIDINE KINASE"/>
    <property type="match status" value="1"/>
</dbReference>
<evidence type="ECO:0000256" key="3">
    <source>
        <dbReference type="ARBA" id="ARBA00022553"/>
    </source>
</evidence>
<keyword evidence="8" id="KW-0902">Two-component regulatory system</keyword>
<dbReference type="KEGG" id="fbm:MQE35_09880"/>
<dbReference type="PROSITE" id="PS50110">
    <property type="entry name" value="RESPONSE_REGULATORY"/>
    <property type="match status" value="1"/>
</dbReference>
<dbReference type="Pfam" id="PF00072">
    <property type="entry name" value="Response_reg"/>
    <property type="match status" value="1"/>
</dbReference>
<dbReference type="InterPro" id="IPR011110">
    <property type="entry name" value="Reg_prop"/>
</dbReference>
<keyword evidence="4" id="KW-0808">Transferase</keyword>
<evidence type="ECO:0000256" key="6">
    <source>
        <dbReference type="ARBA" id="ARBA00022777"/>
    </source>
</evidence>
<evidence type="ECO:0000259" key="15">
    <source>
        <dbReference type="PROSITE" id="PS50109"/>
    </source>
</evidence>
<sequence>MLVRFFLSALFLILFSFSLLGQERVNFFHITPKVENETIIVKNTIQDKLGYIWMSHKDGITKYDGYDFWFYPYETIFKKDRLGDFVQRIEIDQRGRLWVLSNKGFVANRLTNGGFVSYNQKFSSTNTFTPIQTIFTKKDKIWFVSNNGTIFLKDVRSLAIDSITSLKKIDKNSVIRDLEVTKTNDLIMSTYQGTIFKYSLADRILSEIKGPFNAYRGILVITLDKNDDLWIGTENLGLFHFDLKKESIIEHSFFKNKQNRLIHDRILSLFCDTSGVVWAGSDGEGLYKINLKTEIIKLFKNNLSDKFSLSTNSIIDINEDSYHNLWVVTNYGDLNILPTYKNQIFYHQGSAKKVPVRVLTMLKSFDGTLWIGTDGNGLTKVPPYNKAETQVLTYEDSNEGFYIQALEEDEDKNIWIGTYKNGLWFYNYKKETFSKIEIINDQGIVATNIQSIFKDSKNRIWVGSNLSVSIFLNTQNKIVSFSYGEKGLSGDLTRNIIEDSDKNIWIGVDGNNVSGGLFRFEESHTNIQNSKFLEVSGVAYNNKGKLRGVSAMTATADGKLWILNSKGQLLSLNTKNNRFTYFNSFASFNETEFLAILKETDNSLWLSSTQGIWNFNTTDSIVKRYYKTDGFQEDYFIHGSAYKDNLGYLYFGGLYGLNRFHPRMIFKTQRTANINFNDIEIVNKTALSVIPDQIQNGIENVNSLKLKHYQSSFSFRFSVVGNILNSGYFYSYRLKGFDDDWIVSKNERKATYTNIPPGDYTFEVKAGFKKGNWEIPSKSIQVYIAKPFWNQNWAYVVYFILTGLLFYGIYKWILLKNNLLRERIKNNNEKEFYALKMNFFAKMSHEIQTPLSLIKAPIQDMLKRLGNSEAPLLKQRLKIISNSSDRLSRIVYELTTVRNKELGQLRLKVYKKDIIKVLKDIAEPFEEQARIKDISFHQSFSKEIFDLWIDVDKIEHVLYNLLSNAFKFTPKKGNINFYTKIDSKNNLFEIVVQDSGPGISAHEQENIFKLFYQAHEGKQKKGTGIGLALAKELIELHKGEILLDSHPYEGTKFTVRLPVSETAYSKEEKMIGQLDFVEQVLPYSENSLKLFDDNEKPKEYKKFTLLIVEDNFEMQYFLQDVFSKSYKVLVADNGEEGLELAERNNIDIIISDISMPVMDGLEMCNALQKNKRTSHIPVILLTAIKTTETKIKGLELGAIEYISKPFNIHELILKTYNLLANQEKVFSNFKSELVSSPKTDTTKSKDILFLEKLTEALNKEINNSDFKLEDLSQIFNMSYSVIYRKCQAITGKSIVDFFRLIRLKKSAILLIKKGYTISEVSFIVGFNDPQYFSRCFKKQFGKTPKTFKKEALKADLDIFLKEHGITTTLD</sequence>
<dbReference type="InterPro" id="IPR004358">
    <property type="entry name" value="Sig_transdc_His_kin-like_C"/>
</dbReference>
<dbReference type="Pfam" id="PF07495">
    <property type="entry name" value="Y_Y_Y"/>
    <property type="match status" value="1"/>
</dbReference>
<keyword evidence="10" id="KW-0238">DNA-binding</keyword>
<dbReference type="GO" id="GO:0003700">
    <property type="term" value="F:DNA-binding transcription factor activity"/>
    <property type="evidence" value="ECO:0007669"/>
    <property type="project" value="InterPro"/>
</dbReference>
<proteinExistence type="predicted"/>
<dbReference type="SMART" id="SM00388">
    <property type="entry name" value="HisKA"/>
    <property type="match status" value="1"/>
</dbReference>
<keyword evidence="13" id="KW-0812">Transmembrane</keyword>
<accession>A0A9E7CTE9</accession>
<dbReference type="SUPFAM" id="SSF46689">
    <property type="entry name" value="Homeodomain-like"/>
    <property type="match status" value="1"/>
</dbReference>
<keyword evidence="11" id="KW-0804">Transcription</keyword>
<dbReference type="SUPFAM" id="SSF55874">
    <property type="entry name" value="ATPase domain of HSP90 chaperone/DNA topoisomerase II/histidine kinase"/>
    <property type="match status" value="1"/>
</dbReference>
<dbReference type="EMBL" id="CP094358">
    <property type="protein sequence ID" value="UOB16047.1"/>
    <property type="molecule type" value="Genomic_DNA"/>
</dbReference>
<keyword evidence="3 12" id="KW-0597">Phosphoprotein</keyword>
<evidence type="ECO:0000256" key="13">
    <source>
        <dbReference type="SAM" id="Phobius"/>
    </source>
</evidence>
<dbReference type="InterPro" id="IPR009057">
    <property type="entry name" value="Homeodomain-like_sf"/>
</dbReference>
<dbReference type="InterPro" id="IPR011123">
    <property type="entry name" value="Y_Y_Y"/>
</dbReference>
<evidence type="ECO:0000259" key="16">
    <source>
        <dbReference type="PROSITE" id="PS50110"/>
    </source>
</evidence>
<keyword evidence="18" id="KW-1185">Reference proteome</keyword>
<dbReference type="Gene3D" id="3.40.50.2300">
    <property type="match status" value="1"/>
</dbReference>
<evidence type="ECO:0000256" key="2">
    <source>
        <dbReference type="ARBA" id="ARBA00012438"/>
    </source>
</evidence>
<dbReference type="Gene3D" id="2.130.10.10">
    <property type="entry name" value="YVTN repeat-like/Quinoprotein amine dehydrogenase"/>
    <property type="match status" value="2"/>
</dbReference>
<dbReference type="InterPro" id="IPR001789">
    <property type="entry name" value="Sig_transdc_resp-reg_receiver"/>
</dbReference>
<protein>
    <recommendedName>
        <fullName evidence="2">histidine kinase</fullName>
        <ecNumber evidence="2">2.7.13.3</ecNumber>
    </recommendedName>
</protein>
<dbReference type="GO" id="GO:0043565">
    <property type="term" value="F:sequence-specific DNA binding"/>
    <property type="evidence" value="ECO:0007669"/>
    <property type="project" value="InterPro"/>
</dbReference>
<dbReference type="GO" id="GO:0000155">
    <property type="term" value="F:phosphorelay sensor kinase activity"/>
    <property type="evidence" value="ECO:0007669"/>
    <property type="project" value="InterPro"/>
</dbReference>
<dbReference type="SMART" id="SM00342">
    <property type="entry name" value="HTH_ARAC"/>
    <property type="match status" value="1"/>
</dbReference>
<dbReference type="SUPFAM" id="SSF47384">
    <property type="entry name" value="Homodimeric domain of signal transducing histidine kinase"/>
    <property type="match status" value="1"/>
</dbReference>
<dbReference type="InterPro" id="IPR003661">
    <property type="entry name" value="HisK_dim/P_dom"/>
</dbReference>
<keyword evidence="6" id="KW-0418">Kinase</keyword>
<keyword evidence="5" id="KW-0547">Nucleotide-binding</keyword>
<dbReference type="Gene3D" id="1.10.287.130">
    <property type="match status" value="1"/>
</dbReference>
<evidence type="ECO:0000256" key="4">
    <source>
        <dbReference type="ARBA" id="ARBA00022679"/>
    </source>
</evidence>
<dbReference type="InterPro" id="IPR018060">
    <property type="entry name" value="HTH_AraC"/>
</dbReference>
<gene>
    <name evidence="17" type="ORF">MQE35_09880</name>
</gene>
<dbReference type="InterPro" id="IPR005467">
    <property type="entry name" value="His_kinase_dom"/>
</dbReference>
<evidence type="ECO:0000256" key="10">
    <source>
        <dbReference type="ARBA" id="ARBA00023125"/>
    </source>
</evidence>
<dbReference type="PANTHER" id="PTHR43547:SF2">
    <property type="entry name" value="HYBRID SIGNAL TRANSDUCTION HISTIDINE KINASE C"/>
    <property type="match status" value="1"/>
</dbReference>
<dbReference type="Gene3D" id="3.30.565.10">
    <property type="entry name" value="Histidine kinase-like ATPase, C-terminal domain"/>
    <property type="match status" value="1"/>
</dbReference>
<dbReference type="EC" id="2.7.13.3" evidence="2"/>
<dbReference type="InterPro" id="IPR018062">
    <property type="entry name" value="HTH_AraC-typ_CS"/>
</dbReference>
<dbReference type="InterPro" id="IPR013783">
    <property type="entry name" value="Ig-like_fold"/>
</dbReference>
<dbReference type="Gene3D" id="2.60.40.10">
    <property type="entry name" value="Immunoglobulins"/>
    <property type="match status" value="1"/>
</dbReference>
<organism evidence="17 18">
    <name type="scientific">Abyssalbus ytuae</name>
    <dbReference type="NCBI Taxonomy" id="2926907"/>
    <lineage>
        <taxon>Bacteria</taxon>
        <taxon>Pseudomonadati</taxon>
        <taxon>Bacteroidota</taxon>
        <taxon>Flavobacteriia</taxon>
        <taxon>Flavobacteriales</taxon>
        <taxon>Flavobacteriaceae</taxon>
        <taxon>Abyssalbus</taxon>
    </lineage>
</organism>
<dbReference type="InterPro" id="IPR036890">
    <property type="entry name" value="HATPase_C_sf"/>
</dbReference>
<dbReference type="RefSeq" id="WP_255841196.1">
    <property type="nucleotide sequence ID" value="NZ_CP094358.1"/>
</dbReference>
<evidence type="ECO:0000256" key="7">
    <source>
        <dbReference type="ARBA" id="ARBA00022840"/>
    </source>
</evidence>
<reference evidence="17" key="1">
    <citation type="submission" date="2022-03" db="EMBL/GenBank/DDBJ databases">
        <title>Description of Abyssus ytuae gen. nov., sp. nov., a novel member of the family Flavobacteriaceae isolated from the sediment of Mariana Trench.</title>
        <authorList>
            <person name="Zhang J."/>
            <person name="Xu X."/>
        </authorList>
    </citation>
    <scope>NUCLEOTIDE SEQUENCE</scope>
    <source>
        <strain evidence="17">MT3330</strain>
    </source>
</reference>
<keyword evidence="9" id="KW-0805">Transcription regulation</keyword>
<dbReference type="SMART" id="SM00387">
    <property type="entry name" value="HATPase_c"/>
    <property type="match status" value="1"/>
</dbReference>
<feature type="modified residue" description="4-aspartylphosphate" evidence="12">
    <location>
        <position position="1152"/>
    </location>
</feature>
<evidence type="ECO:0000259" key="14">
    <source>
        <dbReference type="PROSITE" id="PS01124"/>
    </source>
</evidence>
<dbReference type="PROSITE" id="PS50109">
    <property type="entry name" value="HIS_KIN"/>
    <property type="match status" value="1"/>
</dbReference>
<dbReference type="Proteomes" id="UP000831290">
    <property type="component" value="Chromosome"/>
</dbReference>
<evidence type="ECO:0000313" key="17">
    <source>
        <dbReference type="EMBL" id="UOB16047.1"/>
    </source>
</evidence>
<evidence type="ECO:0000256" key="5">
    <source>
        <dbReference type="ARBA" id="ARBA00022741"/>
    </source>
</evidence>
<dbReference type="Gene3D" id="1.10.10.60">
    <property type="entry name" value="Homeodomain-like"/>
    <property type="match status" value="1"/>
</dbReference>
<name>A0A9E7CTE9_9FLAO</name>
<dbReference type="CDD" id="cd00146">
    <property type="entry name" value="PKD"/>
    <property type="match status" value="1"/>
</dbReference>
<feature type="domain" description="Response regulatory" evidence="16">
    <location>
        <begin position="1104"/>
        <end position="1219"/>
    </location>
</feature>
<dbReference type="InterPro" id="IPR015943">
    <property type="entry name" value="WD40/YVTN_repeat-like_dom_sf"/>
</dbReference>
<evidence type="ECO:0000256" key="11">
    <source>
        <dbReference type="ARBA" id="ARBA00023163"/>
    </source>
</evidence>
<dbReference type="Pfam" id="PF02518">
    <property type="entry name" value="HATPase_c"/>
    <property type="match status" value="1"/>
</dbReference>
<feature type="domain" description="Histidine kinase" evidence="15">
    <location>
        <begin position="842"/>
        <end position="1061"/>
    </location>
</feature>
<dbReference type="Pfam" id="PF12833">
    <property type="entry name" value="HTH_18"/>
    <property type="match status" value="1"/>
</dbReference>
<dbReference type="SUPFAM" id="SSF63829">
    <property type="entry name" value="Calcium-dependent phosphotriesterase"/>
    <property type="match status" value="2"/>
</dbReference>
<dbReference type="PROSITE" id="PS00041">
    <property type="entry name" value="HTH_ARAC_FAMILY_1"/>
    <property type="match status" value="1"/>
</dbReference>
<dbReference type="PRINTS" id="PR00344">
    <property type="entry name" value="BCTRLSENSOR"/>
</dbReference>
<dbReference type="FunFam" id="3.30.565.10:FF:000037">
    <property type="entry name" value="Hybrid sensor histidine kinase/response regulator"/>
    <property type="match status" value="1"/>
</dbReference>
<dbReference type="Pfam" id="PF00512">
    <property type="entry name" value="HisKA"/>
    <property type="match status" value="1"/>
</dbReference>
<dbReference type="InterPro" id="IPR003594">
    <property type="entry name" value="HATPase_dom"/>
</dbReference>
<keyword evidence="7" id="KW-0067">ATP-binding</keyword>
<dbReference type="SMART" id="SM00448">
    <property type="entry name" value="REC"/>
    <property type="match status" value="1"/>
</dbReference>
<dbReference type="SUPFAM" id="SSF52172">
    <property type="entry name" value="CheY-like"/>
    <property type="match status" value="1"/>
</dbReference>
<feature type="transmembrane region" description="Helical" evidence="13">
    <location>
        <begin position="793"/>
        <end position="815"/>
    </location>
</feature>
<comment type="catalytic activity">
    <reaction evidence="1">
        <text>ATP + protein L-histidine = ADP + protein N-phospho-L-histidine.</text>
        <dbReference type="EC" id="2.7.13.3"/>
    </reaction>
</comment>
<dbReference type="Pfam" id="PF07494">
    <property type="entry name" value="Reg_prop"/>
    <property type="match status" value="2"/>
</dbReference>
<evidence type="ECO:0000313" key="18">
    <source>
        <dbReference type="Proteomes" id="UP000831290"/>
    </source>
</evidence>
<dbReference type="CDD" id="cd00082">
    <property type="entry name" value="HisKA"/>
    <property type="match status" value="1"/>
</dbReference>
<evidence type="ECO:0000256" key="12">
    <source>
        <dbReference type="PROSITE-ProRule" id="PRU00169"/>
    </source>
</evidence>
<dbReference type="InterPro" id="IPR036097">
    <property type="entry name" value="HisK_dim/P_sf"/>
</dbReference>
<dbReference type="GO" id="GO:0005524">
    <property type="term" value="F:ATP binding"/>
    <property type="evidence" value="ECO:0007669"/>
    <property type="project" value="UniProtKB-KW"/>
</dbReference>
<evidence type="ECO:0000256" key="1">
    <source>
        <dbReference type="ARBA" id="ARBA00000085"/>
    </source>
</evidence>
<keyword evidence="13" id="KW-1133">Transmembrane helix</keyword>